<proteinExistence type="predicted"/>
<evidence type="ECO:0000313" key="2">
    <source>
        <dbReference type="Proteomes" id="UP001500166"/>
    </source>
</evidence>
<sequence length="349" mass="36848">MIARDSSSTGANAVDAAVTATFTEALRGTNMVESFTVIRGELGAPHLAALPVLGDRGPHAEPLARTCAMLDSLYADRQPHGWRITSVPGKDSRVAGHLLHSDLNIMADVIGHESDGDRGPVLTTIVGPISLAAGVHVHNGEKLQSDHGARRELLQSWCSGVAEFIGDMARNTEGRGVVVHLDERELQRVLDGAIPTASGYRTLRAIGRQEVRNALTDAVDACREAGAVEVAISTGCAEARWARDIGADAAVVLPPSGPVQQWEPLAALVETGQKLWFPVVPVSGRPAIRDIVDVIARPWRDLGMAPQTLLGSRVLPVAEVGQLTPPELAGALRRCTDVAGALTETSNEG</sequence>
<reference evidence="2" key="1">
    <citation type="journal article" date="2019" name="Int. J. Syst. Evol. Microbiol.">
        <title>The Global Catalogue of Microorganisms (GCM) 10K type strain sequencing project: providing services to taxonomists for standard genome sequencing and annotation.</title>
        <authorList>
            <consortium name="The Broad Institute Genomics Platform"/>
            <consortium name="The Broad Institute Genome Sequencing Center for Infectious Disease"/>
            <person name="Wu L."/>
            <person name="Ma J."/>
        </authorList>
    </citation>
    <scope>NUCLEOTIDE SEQUENCE [LARGE SCALE GENOMIC DNA]</scope>
    <source>
        <strain evidence="2">JCM 15914</strain>
    </source>
</reference>
<comment type="caution">
    <text evidence="1">The sequence shown here is derived from an EMBL/GenBank/DDBJ whole genome shotgun (WGS) entry which is preliminary data.</text>
</comment>
<name>A0ABP5IXI9_9MICC</name>
<accession>A0ABP5IXI9</accession>
<dbReference type="RefSeq" id="WP_344223148.1">
    <property type="nucleotide sequence ID" value="NZ_BAAAQA010000002.1"/>
</dbReference>
<organism evidence="1 2">
    <name type="scientific">Kocuria atrinae</name>
    <dbReference type="NCBI Taxonomy" id="592377"/>
    <lineage>
        <taxon>Bacteria</taxon>
        <taxon>Bacillati</taxon>
        <taxon>Actinomycetota</taxon>
        <taxon>Actinomycetes</taxon>
        <taxon>Micrococcales</taxon>
        <taxon>Micrococcaceae</taxon>
        <taxon>Kocuria</taxon>
    </lineage>
</organism>
<evidence type="ECO:0000313" key="1">
    <source>
        <dbReference type="EMBL" id="GAA2108208.1"/>
    </source>
</evidence>
<protein>
    <submittedName>
        <fullName evidence="1">Methionine synthase</fullName>
    </submittedName>
</protein>
<keyword evidence="2" id="KW-1185">Reference proteome</keyword>
<dbReference type="Proteomes" id="UP001500166">
    <property type="component" value="Unassembled WGS sequence"/>
</dbReference>
<dbReference type="EMBL" id="BAAAQA010000002">
    <property type="protein sequence ID" value="GAA2108208.1"/>
    <property type="molecule type" value="Genomic_DNA"/>
</dbReference>
<gene>
    <name evidence="1" type="ORF">GCM10009824_01260</name>
</gene>